<dbReference type="SUPFAM" id="SSF51445">
    <property type="entry name" value="(Trans)glycosidases"/>
    <property type="match status" value="1"/>
</dbReference>
<organism evidence="2 3">
    <name type="scientific">Muntiacus muntjak</name>
    <name type="common">Barking deer</name>
    <name type="synonym">Indian muntjac</name>
    <dbReference type="NCBI Taxonomy" id="9888"/>
    <lineage>
        <taxon>Eukaryota</taxon>
        <taxon>Metazoa</taxon>
        <taxon>Chordata</taxon>
        <taxon>Craniata</taxon>
        <taxon>Vertebrata</taxon>
        <taxon>Euteleostomi</taxon>
        <taxon>Mammalia</taxon>
        <taxon>Eutheria</taxon>
        <taxon>Laurasiatheria</taxon>
        <taxon>Artiodactyla</taxon>
        <taxon>Ruminantia</taxon>
        <taxon>Pecora</taxon>
        <taxon>Cervidae</taxon>
        <taxon>Muntiacinae</taxon>
        <taxon>Muntiacus</taxon>
    </lineage>
</organism>
<proteinExistence type="predicted"/>
<evidence type="ECO:0000313" key="3">
    <source>
        <dbReference type="Proteomes" id="UP000326458"/>
    </source>
</evidence>
<dbReference type="Proteomes" id="UP000326458">
    <property type="component" value="Unassembled WGS sequence"/>
</dbReference>
<evidence type="ECO:0000313" key="2">
    <source>
        <dbReference type="EMBL" id="KAB0342686.1"/>
    </source>
</evidence>
<feature type="non-terminal residue" evidence="2">
    <location>
        <position position="1"/>
    </location>
</feature>
<dbReference type="Pfam" id="PF00704">
    <property type="entry name" value="Glyco_hydro_18"/>
    <property type="match status" value="2"/>
</dbReference>
<dbReference type="GO" id="GO:0006032">
    <property type="term" value="P:chitin catabolic process"/>
    <property type="evidence" value="ECO:0007669"/>
    <property type="project" value="TreeGrafter"/>
</dbReference>
<dbReference type="InterPro" id="IPR001223">
    <property type="entry name" value="Glyco_hydro18_cat"/>
</dbReference>
<sequence length="274" mass="31183">FLLLPWRSLSDCYFFSLPQLARLCSKLVCYFSNCLQYREGAACFLPEDVDPSPCTHLIRAFAGMDSHQLSSIEWNEETLYKEFHGLQKMNPKLKTLLAFGGWSFGTQNPSSDKQHFTALVQQEAQTSRKACLLLSSVTPAGRHDEEAGHEVDKIALSLRQMARTMNLDSHRLMAHDLHGSWEKAPGHDSSLHKRRGECRVMDRLKVVLESLVEVWVDSGLPQDESWWRVLTSCGLQEKGMANHFRILVEYLELNICNSILYPNTNAKEAEVKQG</sequence>
<dbReference type="SMART" id="SM00636">
    <property type="entry name" value="Glyco_18"/>
    <property type="match status" value="1"/>
</dbReference>
<dbReference type="InterPro" id="IPR011583">
    <property type="entry name" value="Chitinase_II/V-like_cat"/>
</dbReference>
<accession>A0A5N3V0M5</accession>
<dbReference type="GO" id="GO:0005576">
    <property type="term" value="C:extracellular region"/>
    <property type="evidence" value="ECO:0007669"/>
    <property type="project" value="TreeGrafter"/>
</dbReference>
<dbReference type="PROSITE" id="PS51910">
    <property type="entry name" value="GH18_2"/>
    <property type="match status" value="1"/>
</dbReference>
<dbReference type="EMBL" id="VCEA01000003">
    <property type="protein sequence ID" value="KAB0342686.1"/>
    <property type="molecule type" value="Genomic_DNA"/>
</dbReference>
<dbReference type="InterPro" id="IPR017853">
    <property type="entry name" value="GH"/>
</dbReference>
<protein>
    <recommendedName>
        <fullName evidence="1">GH18 domain-containing protein</fullName>
    </recommendedName>
</protein>
<dbReference type="AlphaFoldDB" id="A0A5N3V0M5"/>
<dbReference type="PANTHER" id="PTHR11177">
    <property type="entry name" value="CHITINASE"/>
    <property type="match status" value="1"/>
</dbReference>
<dbReference type="GO" id="GO:0008061">
    <property type="term" value="F:chitin binding"/>
    <property type="evidence" value="ECO:0007669"/>
    <property type="project" value="InterPro"/>
</dbReference>
<dbReference type="GO" id="GO:0004568">
    <property type="term" value="F:chitinase activity"/>
    <property type="evidence" value="ECO:0007669"/>
    <property type="project" value="TreeGrafter"/>
</dbReference>
<keyword evidence="3" id="KW-1185">Reference proteome</keyword>
<reference evidence="2 3" key="1">
    <citation type="submission" date="2019-06" db="EMBL/GenBank/DDBJ databases">
        <title>Discovery of a novel chromosome fission-fusion reversal in muntjac.</title>
        <authorList>
            <person name="Mudd A.B."/>
            <person name="Bredeson J.V."/>
            <person name="Baum R."/>
            <person name="Hockemeyer D."/>
            <person name="Rokhsar D.S."/>
        </authorList>
    </citation>
    <scope>NUCLEOTIDE SEQUENCE [LARGE SCALE GENOMIC DNA]</scope>
    <source>
        <strain evidence="2">UTSW_UCB_Mm</strain>
        <tissue evidence="2">Fibroblast cell line</tissue>
    </source>
</reference>
<feature type="domain" description="GH18" evidence="1">
    <location>
        <begin position="25"/>
        <end position="122"/>
    </location>
</feature>
<comment type="caution">
    <text evidence="2">The sequence shown here is derived from an EMBL/GenBank/DDBJ whole genome shotgun (WGS) entry which is preliminary data.</text>
</comment>
<dbReference type="Gene3D" id="3.20.20.80">
    <property type="entry name" value="Glycosidases"/>
    <property type="match status" value="2"/>
</dbReference>
<evidence type="ECO:0000259" key="1">
    <source>
        <dbReference type="PROSITE" id="PS51910"/>
    </source>
</evidence>
<gene>
    <name evidence="2" type="ORF">FD754_019612</name>
</gene>
<name>A0A5N3V0M5_MUNMU</name>
<dbReference type="GO" id="GO:0005975">
    <property type="term" value="P:carbohydrate metabolic process"/>
    <property type="evidence" value="ECO:0007669"/>
    <property type="project" value="InterPro"/>
</dbReference>
<dbReference type="PANTHER" id="PTHR11177:SF248">
    <property type="entry name" value="CHITOTRIOSIDASE-1"/>
    <property type="match status" value="1"/>
</dbReference>
<dbReference type="InterPro" id="IPR050314">
    <property type="entry name" value="Glycosyl_Hydrlase_18"/>
</dbReference>